<comment type="similarity">
    <text evidence="2">Belongs to the TAF8 family.</text>
</comment>
<dbReference type="PANTHER" id="PTHR46338">
    <property type="entry name" value="TRANSCRIPTION INITIATION FACTOR TFIID SUBUNIT 8"/>
    <property type="match status" value="1"/>
</dbReference>
<protein>
    <recommendedName>
        <fullName evidence="3">Transcription initiation factor TFIID subunit 8</fullName>
    </recommendedName>
</protein>
<keyword evidence="4" id="KW-0805">Transcription regulation</keyword>
<gene>
    <name evidence="8" type="ORF">ACH5RR_014217</name>
</gene>
<dbReference type="SMART" id="SM00576">
    <property type="entry name" value="BTP"/>
    <property type="match status" value="1"/>
</dbReference>
<accession>A0ABD3A286</accession>
<evidence type="ECO:0000313" key="9">
    <source>
        <dbReference type="Proteomes" id="UP001630127"/>
    </source>
</evidence>
<dbReference type="AlphaFoldDB" id="A0ABD3A286"/>
<evidence type="ECO:0000256" key="2">
    <source>
        <dbReference type="ARBA" id="ARBA00008767"/>
    </source>
</evidence>
<evidence type="ECO:0000256" key="6">
    <source>
        <dbReference type="ARBA" id="ARBA00023242"/>
    </source>
</evidence>
<dbReference type="GO" id="GO:0005634">
    <property type="term" value="C:nucleus"/>
    <property type="evidence" value="ECO:0007669"/>
    <property type="project" value="UniProtKB-SubCell"/>
</dbReference>
<evidence type="ECO:0000313" key="8">
    <source>
        <dbReference type="EMBL" id="KAL3525845.1"/>
    </source>
</evidence>
<keyword evidence="9" id="KW-1185">Reference proteome</keyword>
<dbReference type="Pfam" id="PF10406">
    <property type="entry name" value="TAF8_C"/>
    <property type="match status" value="1"/>
</dbReference>
<comment type="caution">
    <text evidence="8">The sequence shown here is derived from an EMBL/GenBank/DDBJ whole genome shotgun (WGS) entry which is preliminary data.</text>
</comment>
<dbReference type="Proteomes" id="UP001630127">
    <property type="component" value="Unassembled WGS sequence"/>
</dbReference>
<feature type="domain" description="Bromodomain associated" evidence="7">
    <location>
        <begin position="29"/>
        <end position="105"/>
    </location>
</feature>
<dbReference type="Gene3D" id="1.10.20.10">
    <property type="entry name" value="Histone, subunit A"/>
    <property type="match status" value="1"/>
</dbReference>
<evidence type="ECO:0000259" key="7">
    <source>
        <dbReference type="SMART" id="SM00576"/>
    </source>
</evidence>
<evidence type="ECO:0000256" key="5">
    <source>
        <dbReference type="ARBA" id="ARBA00023163"/>
    </source>
</evidence>
<dbReference type="EMBL" id="JBJUIK010000006">
    <property type="protein sequence ID" value="KAL3525845.1"/>
    <property type="molecule type" value="Genomic_DNA"/>
</dbReference>
<comment type="subcellular location">
    <subcellularLocation>
        <location evidence="1">Nucleus</location>
    </subcellularLocation>
</comment>
<dbReference type="InterPro" id="IPR009072">
    <property type="entry name" value="Histone-fold"/>
</dbReference>
<evidence type="ECO:0000256" key="4">
    <source>
        <dbReference type="ARBA" id="ARBA00023015"/>
    </source>
</evidence>
<dbReference type="PANTHER" id="PTHR46338:SF19">
    <property type="entry name" value="TRANSCRIPTION INITIATION FACTOR TFIID SUBUNIT 8"/>
    <property type="match status" value="1"/>
</dbReference>
<dbReference type="Pfam" id="PF07524">
    <property type="entry name" value="Bromo_TP"/>
    <property type="match status" value="1"/>
</dbReference>
<proteinExistence type="inferred from homology"/>
<keyword evidence="5" id="KW-0804">Transcription</keyword>
<evidence type="ECO:0000256" key="1">
    <source>
        <dbReference type="ARBA" id="ARBA00004123"/>
    </source>
</evidence>
<dbReference type="InterPro" id="IPR037818">
    <property type="entry name" value="TAF8"/>
</dbReference>
<reference evidence="8 9" key="1">
    <citation type="submission" date="2024-11" db="EMBL/GenBank/DDBJ databases">
        <title>A near-complete genome assembly of Cinchona calisaya.</title>
        <authorList>
            <person name="Lian D.C."/>
            <person name="Zhao X.W."/>
            <person name="Wei L."/>
        </authorList>
    </citation>
    <scope>NUCLEOTIDE SEQUENCE [LARGE SCALE GENOMIC DNA]</scope>
    <source>
        <tissue evidence="8">Nenye</tissue>
    </source>
</reference>
<dbReference type="InterPro" id="IPR006565">
    <property type="entry name" value="BTP"/>
</dbReference>
<sequence>MSDGSGENVKEAENSSNYCNRNKKRSRIDDFTLSIAKVAVAQLCEAAGFQGFHRTALDTLSDVAVRYIREIGRTLNMYANLAGRSQCNVFDIIQGLEDLGLTQGFSGASDVHRCLSSSGTLKEMVRYIGEAEEIPFVYSVPGFPVFKERRPHCSFEQTGASPPAEHIPSWLPVFPDPETYVNLHSVGEKAPLSTNGDEVGLVEKRREVDKALANFPQQMTCNGSEPLVAVDSGDSAQGKGSVECNPFLALPLQHGEKEVSLVLPPAKISDEAFLQGTNRAVMDSHISAVETFAPAIEAVKNGTCYSEDGRKKMPLNGRPKVQFKFGGGRKPFHVAISSQNRGIDQISSWFRNSDGKDDKKRRVEQILKQAYESAGADSTVN</sequence>
<dbReference type="InterPro" id="IPR019473">
    <property type="entry name" value="TFIID_su8_C"/>
</dbReference>
<keyword evidence="6" id="KW-0539">Nucleus</keyword>
<name>A0ABD3A286_9GENT</name>
<organism evidence="8 9">
    <name type="scientific">Cinchona calisaya</name>
    <dbReference type="NCBI Taxonomy" id="153742"/>
    <lineage>
        <taxon>Eukaryota</taxon>
        <taxon>Viridiplantae</taxon>
        <taxon>Streptophyta</taxon>
        <taxon>Embryophyta</taxon>
        <taxon>Tracheophyta</taxon>
        <taxon>Spermatophyta</taxon>
        <taxon>Magnoliopsida</taxon>
        <taxon>eudicotyledons</taxon>
        <taxon>Gunneridae</taxon>
        <taxon>Pentapetalae</taxon>
        <taxon>asterids</taxon>
        <taxon>lamiids</taxon>
        <taxon>Gentianales</taxon>
        <taxon>Rubiaceae</taxon>
        <taxon>Cinchonoideae</taxon>
        <taxon>Cinchoneae</taxon>
        <taxon>Cinchona</taxon>
    </lineage>
</organism>
<dbReference type="CDD" id="cd08049">
    <property type="entry name" value="TAF8"/>
    <property type="match status" value="1"/>
</dbReference>
<evidence type="ECO:0000256" key="3">
    <source>
        <dbReference type="ARBA" id="ARBA00017307"/>
    </source>
</evidence>
<dbReference type="CDD" id="cd00076">
    <property type="entry name" value="HFD_SF"/>
    <property type="match status" value="1"/>
</dbReference>